<dbReference type="EMBL" id="JACCFL010000001">
    <property type="protein sequence ID" value="NYJ22790.1"/>
    <property type="molecule type" value="Genomic_DNA"/>
</dbReference>
<feature type="signal peptide" evidence="1">
    <location>
        <begin position="1"/>
        <end position="38"/>
    </location>
</feature>
<evidence type="ECO:0000259" key="3">
    <source>
        <dbReference type="Pfam" id="PF11329"/>
    </source>
</evidence>
<feature type="domain" description="DUF3131" evidence="3">
    <location>
        <begin position="72"/>
        <end position="232"/>
    </location>
</feature>
<evidence type="ECO:0000313" key="5">
    <source>
        <dbReference type="Proteomes" id="UP000578352"/>
    </source>
</evidence>
<evidence type="ECO:0000256" key="1">
    <source>
        <dbReference type="SAM" id="SignalP"/>
    </source>
</evidence>
<dbReference type="InterPro" id="IPR019282">
    <property type="entry name" value="Glycoamylase-like_cons_dom"/>
</dbReference>
<dbReference type="RefSeq" id="WP_179604801.1">
    <property type="nucleotide sequence ID" value="NZ_BAABEH010000001.1"/>
</dbReference>
<proteinExistence type="predicted"/>
<evidence type="ECO:0000313" key="4">
    <source>
        <dbReference type="EMBL" id="NYJ22790.1"/>
    </source>
</evidence>
<evidence type="ECO:0008006" key="6">
    <source>
        <dbReference type="Google" id="ProtNLM"/>
    </source>
</evidence>
<sequence length="539" mass="57772">MTRSHPPRRSRRTTAIARAAAAAVLAVASLATAQTAIAAPAPDSAGAHGAPGMQGISAQAPLTVAQKSALLQVAKDTWAFFEKDTDPVTHLPLDNLGPGTTRGAYTSAANIGVYLEAVVSAGDLGIIPRPRERALISSTLDTVATLKRSHGFLFQWYDTGNGHTILNPGAADCSTETTPKQDNCSFLSAVDNGWYASGLLVARQALPELRKQIDALIQPMDFSIFYDDRAQTACNTNPAIAGNQPTGQMYGGYYADQGPAGYHNGAIYSDPRIAMYIGMGLHQMPGDVWWRTWRTLPPKQCPTDPDFSWQGQWPVAGDWQKYTDPQSGKAFNVWEGHYTYPGTSLTFLPTWGGGMFEAMLANEIVPETTWGQNGFGLADVRTAQVQEKYATETLGFPVWGMSPSSTPDDTGGYGVYGAAGQKFPAGQALAQCPGCANESTVTPHASFTALGVLPQDAFANIQKLRTLYPGSYTPDGGFYDAVNPATGAIGHRRLVLDQSMIMMALDNALRDGAIRRHFADDPASWAAKTYLGMETMTLK</sequence>
<dbReference type="Pfam" id="PF10091">
    <property type="entry name" value="Glycoamylase"/>
    <property type="match status" value="1"/>
</dbReference>
<keyword evidence="1" id="KW-0732">Signal</keyword>
<comment type="caution">
    <text evidence="4">The sequence shown here is derived from an EMBL/GenBank/DDBJ whole genome shotgun (WGS) entry which is preliminary data.</text>
</comment>
<feature type="domain" description="Glycoamylase-like" evidence="2">
    <location>
        <begin position="348"/>
        <end position="519"/>
    </location>
</feature>
<name>A0A853CVE4_9MICO</name>
<dbReference type="PROSITE" id="PS51318">
    <property type="entry name" value="TAT"/>
    <property type="match status" value="1"/>
</dbReference>
<protein>
    <recommendedName>
        <fullName evidence="6">DUF3131 domain-containing protein</fullName>
    </recommendedName>
</protein>
<dbReference type="Pfam" id="PF11329">
    <property type="entry name" value="DUF3131"/>
    <property type="match status" value="1"/>
</dbReference>
<evidence type="ECO:0000259" key="2">
    <source>
        <dbReference type="Pfam" id="PF10091"/>
    </source>
</evidence>
<dbReference type="AlphaFoldDB" id="A0A853CVE4"/>
<organism evidence="4 5">
    <name type="scientific">Leifsonia shinshuensis</name>
    <dbReference type="NCBI Taxonomy" id="150026"/>
    <lineage>
        <taxon>Bacteria</taxon>
        <taxon>Bacillati</taxon>
        <taxon>Actinomycetota</taxon>
        <taxon>Actinomycetes</taxon>
        <taxon>Micrococcales</taxon>
        <taxon>Microbacteriaceae</taxon>
        <taxon>Leifsonia</taxon>
    </lineage>
</organism>
<reference evidence="4 5" key="1">
    <citation type="submission" date="2020-07" db="EMBL/GenBank/DDBJ databases">
        <title>Sequencing the genomes of 1000 actinobacteria strains.</title>
        <authorList>
            <person name="Klenk H.-P."/>
        </authorList>
    </citation>
    <scope>NUCLEOTIDE SEQUENCE [LARGE SCALE GENOMIC DNA]</scope>
    <source>
        <strain evidence="4 5">DSM 15165</strain>
    </source>
</reference>
<accession>A0A853CVE4</accession>
<dbReference type="Gene3D" id="1.50.10.140">
    <property type="match status" value="1"/>
</dbReference>
<gene>
    <name evidence="4" type="ORF">HNR13_001077</name>
</gene>
<dbReference type="Proteomes" id="UP000578352">
    <property type="component" value="Unassembled WGS sequence"/>
</dbReference>
<dbReference type="InterPro" id="IPR006311">
    <property type="entry name" value="TAT_signal"/>
</dbReference>
<dbReference type="InterPro" id="IPR021478">
    <property type="entry name" value="DUF3131"/>
</dbReference>
<feature type="chain" id="PRO_5033050604" description="DUF3131 domain-containing protein" evidence="1">
    <location>
        <begin position="39"/>
        <end position="539"/>
    </location>
</feature>